<dbReference type="PANTHER" id="PTHR33640">
    <property type="entry name" value="TRANSMEMBRANE PROTEIN"/>
    <property type="match status" value="1"/>
</dbReference>
<dbReference type="InParanoid" id="A0A1Q3AR87"/>
<evidence type="ECO:0000313" key="3">
    <source>
        <dbReference type="Proteomes" id="UP000187406"/>
    </source>
</evidence>
<feature type="transmembrane region" description="Helical" evidence="1">
    <location>
        <begin position="65"/>
        <end position="86"/>
    </location>
</feature>
<keyword evidence="1" id="KW-0472">Membrane</keyword>
<accession>A0A1Q3AR87</accession>
<keyword evidence="1" id="KW-0812">Transmembrane</keyword>
<evidence type="ECO:0000256" key="1">
    <source>
        <dbReference type="SAM" id="Phobius"/>
    </source>
</evidence>
<reference evidence="3" key="1">
    <citation type="submission" date="2016-04" db="EMBL/GenBank/DDBJ databases">
        <title>Cephalotus genome sequencing.</title>
        <authorList>
            <person name="Fukushima K."/>
            <person name="Hasebe M."/>
            <person name="Fang X."/>
        </authorList>
    </citation>
    <scope>NUCLEOTIDE SEQUENCE [LARGE SCALE GENOMIC DNA]</scope>
    <source>
        <strain evidence="3">cv. St1</strain>
    </source>
</reference>
<dbReference type="OrthoDB" id="1095087at2759"/>
<keyword evidence="1" id="KW-1133">Transmembrane helix</keyword>
<dbReference type="EMBL" id="BDDD01000062">
    <property type="protein sequence ID" value="GAV58241.1"/>
    <property type="molecule type" value="Genomic_DNA"/>
</dbReference>
<dbReference type="PANTHER" id="PTHR33640:SF8">
    <property type="entry name" value="TRANSMEMBRANE PROTEIN"/>
    <property type="match status" value="1"/>
</dbReference>
<feature type="transmembrane region" description="Helical" evidence="1">
    <location>
        <begin position="26"/>
        <end position="45"/>
    </location>
</feature>
<evidence type="ECO:0000313" key="2">
    <source>
        <dbReference type="EMBL" id="GAV58241.1"/>
    </source>
</evidence>
<organism evidence="2 3">
    <name type="scientific">Cephalotus follicularis</name>
    <name type="common">Albany pitcher plant</name>
    <dbReference type="NCBI Taxonomy" id="3775"/>
    <lineage>
        <taxon>Eukaryota</taxon>
        <taxon>Viridiplantae</taxon>
        <taxon>Streptophyta</taxon>
        <taxon>Embryophyta</taxon>
        <taxon>Tracheophyta</taxon>
        <taxon>Spermatophyta</taxon>
        <taxon>Magnoliopsida</taxon>
        <taxon>eudicotyledons</taxon>
        <taxon>Gunneridae</taxon>
        <taxon>Pentapetalae</taxon>
        <taxon>rosids</taxon>
        <taxon>fabids</taxon>
        <taxon>Oxalidales</taxon>
        <taxon>Cephalotaceae</taxon>
        <taxon>Cephalotus</taxon>
    </lineage>
</organism>
<comment type="caution">
    <text evidence="2">The sequence shown here is derived from an EMBL/GenBank/DDBJ whole genome shotgun (WGS) entry which is preliminary data.</text>
</comment>
<protein>
    <submittedName>
        <fullName evidence="2">DUF4408 domain-containing protein</fullName>
    </submittedName>
</protein>
<sequence length="228" mass="26375">MDTFQVNYIRFVKANAVLKNRQLQNIANLCRLVGLCVVLVLISRFTAKVPVAVKNSGGYFKDLSIILVSPRFVFIVGNVIIITLFAKSGQFSALTSTTRNSKNDIYEEFVRKSKKSQNISIYEVENREKQNISEEKMVADGNWTSMEAKDYRRTKSENFKRVDCDKSSQILRRLGTENYKKVTDSGDKLVKNSYPKDHMSSEEFRDTIEAFIERQKRKCWTVRRLCLV</sequence>
<proteinExistence type="predicted"/>
<dbReference type="AlphaFoldDB" id="A0A1Q3AR87"/>
<dbReference type="FunCoup" id="A0A1Q3AR87">
    <property type="interactions" value="18"/>
</dbReference>
<gene>
    <name evidence="2" type="ORF">CFOL_v3_01775</name>
</gene>
<name>A0A1Q3AR87_CEPFO</name>
<dbReference type="Proteomes" id="UP000187406">
    <property type="component" value="Unassembled WGS sequence"/>
</dbReference>
<keyword evidence="3" id="KW-1185">Reference proteome</keyword>